<dbReference type="EMBL" id="GBRH01257322">
    <property type="protein sequence ID" value="JAD40573.1"/>
    <property type="molecule type" value="Transcribed_RNA"/>
</dbReference>
<sequence length="30" mass="3390">MLHFDVFLLGKKVTVTKLEVVVICHGDKGY</sequence>
<reference evidence="1" key="2">
    <citation type="journal article" date="2015" name="Data Brief">
        <title>Shoot transcriptome of the giant reed, Arundo donax.</title>
        <authorList>
            <person name="Barrero R.A."/>
            <person name="Guerrero F.D."/>
            <person name="Moolhuijzen P."/>
            <person name="Goolsby J.A."/>
            <person name="Tidwell J."/>
            <person name="Bellgard S.E."/>
            <person name="Bellgard M.I."/>
        </authorList>
    </citation>
    <scope>NUCLEOTIDE SEQUENCE</scope>
    <source>
        <tissue evidence="1">Shoot tissue taken approximately 20 cm above the soil surface</tissue>
    </source>
</reference>
<name>A0A0A8ZSB3_ARUDO</name>
<proteinExistence type="predicted"/>
<accession>A0A0A8ZSB3</accession>
<reference evidence="1" key="1">
    <citation type="submission" date="2014-09" db="EMBL/GenBank/DDBJ databases">
        <authorList>
            <person name="Magalhaes I.L.F."/>
            <person name="Oliveira U."/>
            <person name="Santos F.R."/>
            <person name="Vidigal T.H.D.A."/>
            <person name="Brescovit A.D."/>
            <person name="Santos A.J."/>
        </authorList>
    </citation>
    <scope>NUCLEOTIDE SEQUENCE</scope>
    <source>
        <tissue evidence="1">Shoot tissue taken approximately 20 cm above the soil surface</tissue>
    </source>
</reference>
<protein>
    <submittedName>
        <fullName evidence="1">Uncharacterized protein</fullName>
    </submittedName>
</protein>
<dbReference type="AlphaFoldDB" id="A0A0A8ZSB3"/>
<organism evidence="1">
    <name type="scientific">Arundo donax</name>
    <name type="common">Giant reed</name>
    <name type="synonym">Donax arundinaceus</name>
    <dbReference type="NCBI Taxonomy" id="35708"/>
    <lineage>
        <taxon>Eukaryota</taxon>
        <taxon>Viridiplantae</taxon>
        <taxon>Streptophyta</taxon>
        <taxon>Embryophyta</taxon>
        <taxon>Tracheophyta</taxon>
        <taxon>Spermatophyta</taxon>
        <taxon>Magnoliopsida</taxon>
        <taxon>Liliopsida</taxon>
        <taxon>Poales</taxon>
        <taxon>Poaceae</taxon>
        <taxon>PACMAD clade</taxon>
        <taxon>Arundinoideae</taxon>
        <taxon>Arundineae</taxon>
        <taxon>Arundo</taxon>
    </lineage>
</organism>
<evidence type="ECO:0000313" key="1">
    <source>
        <dbReference type="EMBL" id="JAD40573.1"/>
    </source>
</evidence>